<organism evidence="6 7">
    <name type="scientific">Candidatus Iainarchaeum sp</name>
    <dbReference type="NCBI Taxonomy" id="3101447"/>
    <lineage>
        <taxon>Archaea</taxon>
        <taxon>Candidatus Iainarchaeota</taxon>
        <taxon>Candidatus Iainarchaeia</taxon>
        <taxon>Candidatus Iainarchaeales</taxon>
        <taxon>Candidatus Iainarchaeaceae</taxon>
        <taxon>Candidatus Iainarchaeum</taxon>
    </lineage>
</organism>
<keyword evidence="3 4" id="KW-0687">Ribonucleoprotein</keyword>
<name>A0A497JGU3_9ARCH</name>
<feature type="compositionally biased region" description="Basic residues" evidence="5">
    <location>
        <begin position="1"/>
        <end position="15"/>
    </location>
</feature>
<protein>
    <recommendedName>
        <fullName evidence="4">Large ribosomal subunit protein eL34</fullName>
    </recommendedName>
</protein>
<feature type="region of interest" description="Disordered" evidence="5">
    <location>
        <begin position="1"/>
        <end position="21"/>
    </location>
</feature>
<evidence type="ECO:0000256" key="4">
    <source>
        <dbReference type="HAMAP-Rule" id="MF_00349"/>
    </source>
</evidence>
<gene>
    <name evidence="4 6" type="primary">rpl34e</name>
    <name evidence="6" type="ORF">DRO07_00760</name>
</gene>
<dbReference type="EMBL" id="QMWO01000016">
    <property type="protein sequence ID" value="RLG70185.1"/>
    <property type="molecule type" value="Genomic_DNA"/>
</dbReference>
<evidence type="ECO:0000313" key="7">
    <source>
        <dbReference type="Proteomes" id="UP000277633"/>
    </source>
</evidence>
<dbReference type="PRINTS" id="PR01250">
    <property type="entry name" value="RIBOSOMALL34"/>
</dbReference>
<evidence type="ECO:0000256" key="2">
    <source>
        <dbReference type="ARBA" id="ARBA00022980"/>
    </source>
</evidence>
<dbReference type="GO" id="GO:0003735">
    <property type="term" value="F:structural constituent of ribosome"/>
    <property type="evidence" value="ECO:0007669"/>
    <property type="project" value="InterPro"/>
</dbReference>
<dbReference type="Gene3D" id="6.20.340.10">
    <property type="match status" value="1"/>
</dbReference>
<dbReference type="GO" id="GO:0005840">
    <property type="term" value="C:ribosome"/>
    <property type="evidence" value="ECO:0007669"/>
    <property type="project" value="UniProtKB-KW"/>
</dbReference>
<evidence type="ECO:0000313" key="6">
    <source>
        <dbReference type="EMBL" id="RLG70185.1"/>
    </source>
</evidence>
<evidence type="ECO:0000256" key="1">
    <source>
        <dbReference type="ARBA" id="ARBA00009875"/>
    </source>
</evidence>
<accession>A0A497JGU3</accession>
<dbReference type="InterPro" id="IPR047868">
    <property type="entry name" value="Ribosomal_L34e_arc-type"/>
</dbReference>
<comment type="similarity">
    <text evidence="1 4">Belongs to the eukaryotic ribosomal protein eL34 family.</text>
</comment>
<reference evidence="6 7" key="1">
    <citation type="submission" date="2018-06" db="EMBL/GenBank/DDBJ databases">
        <title>Extensive metabolic versatility and redundancy in microbially diverse, dynamic hydrothermal sediments.</title>
        <authorList>
            <person name="Dombrowski N."/>
            <person name="Teske A."/>
            <person name="Baker B.J."/>
        </authorList>
    </citation>
    <scope>NUCLEOTIDE SEQUENCE [LARGE SCALE GENOMIC DNA]</scope>
    <source>
        <strain evidence="6">B9_G13</strain>
    </source>
</reference>
<keyword evidence="2 4" id="KW-0689">Ribosomal protein</keyword>
<dbReference type="AlphaFoldDB" id="A0A497JGU3"/>
<dbReference type="GO" id="GO:1990904">
    <property type="term" value="C:ribonucleoprotein complex"/>
    <property type="evidence" value="ECO:0007669"/>
    <property type="project" value="UniProtKB-KW"/>
</dbReference>
<evidence type="ECO:0000256" key="3">
    <source>
        <dbReference type="ARBA" id="ARBA00023274"/>
    </source>
</evidence>
<dbReference type="Proteomes" id="UP000277633">
    <property type="component" value="Unassembled WGS sequence"/>
</dbReference>
<comment type="caution">
    <text evidence="6">The sequence shown here is derived from an EMBL/GenBank/DDBJ whole genome shotgun (WGS) entry which is preliminary data.</text>
</comment>
<sequence length="110" mass="12448">MVRPGQKTKNKKYRKTPGGESKVYFERDRHGKASCALCGSTLAGVPRQDEVKKLSKTERRPSTIFAGVLCNKCRSIVLEEAIKVKHNIKSMQDCKISIRPYIEQALKLLK</sequence>
<dbReference type="HAMAP" id="MF_00349">
    <property type="entry name" value="Ribosomal_eL34"/>
    <property type="match status" value="1"/>
</dbReference>
<dbReference type="GO" id="GO:0006412">
    <property type="term" value="P:translation"/>
    <property type="evidence" value="ECO:0007669"/>
    <property type="project" value="UniProtKB-UniRule"/>
</dbReference>
<dbReference type="Pfam" id="PF01199">
    <property type="entry name" value="Ribosomal_L34e"/>
    <property type="match status" value="1"/>
</dbReference>
<dbReference type="InterPro" id="IPR008195">
    <property type="entry name" value="Ribosomal_eL34"/>
</dbReference>
<dbReference type="InterPro" id="IPR038562">
    <property type="entry name" value="Ribosomal_eL34_C_sf"/>
</dbReference>
<proteinExistence type="inferred from homology"/>
<evidence type="ECO:0000256" key="5">
    <source>
        <dbReference type="SAM" id="MobiDB-lite"/>
    </source>
</evidence>